<dbReference type="Pfam" id="PF00060">
    <property type="entry name" value="Lig_chan"/>
    <property type="match status" value="1"/>
</dbReference>
<dbReference type="SMART" id="SM00918">
    <property type="entry name" value="Lig_chan-Glu_bd"/>
    <property type="match status" value="3"/>
</dbReference>
<feature type="domain" description="Ionotropic glutamate receptor L-glutamate and glycine-binding" evidence="15">
    <location>
        <begin position="485"/>
        <end position="546"/>
    </location>
</feature>
<evidence type="ECO:0000256" key="8">
    <source>
        <dbReference type="ARBA" id="ARBA00023136"/>
    </source>
</evidence>
<organism evidence="16 17">
    <name type="scientific">Dermatophagoides pteronyssinus</name>
    <name type="common">European house dust mite</name>
    <dbReference type="NCBI Taxonomy" id="6956"/>
    <lineage>
        <taxon>Eukaryota</taxon>
        <taxon>Metazoa</taxon>
        <taxon>Ecdysozoa</taxon>
        <taxon>Arthropoda</taxon>
        <taxon>Chelicerata</taxon>
        <taxon>Arachnida</taxon>
        <taxon>Acari</taxon>
        <taxon>Acariformes</taxon>
        <taxon>Sarcoptiformes</taxon>
        <taxon>Astigmata</taxon>
        <taxon>Psoroptidia</taxon>
        <taxon>Analgoidea</taxon>
        <taxon>Pyroglyphidae</taxon>
        <taxon>Dermatophagoidinae</taxon>
        <taxon>Dermatophagoides</taxon>
    </lineage>
</organism>
<dbReference type="Gene3D" id="1.10.287.70">
    <property type="match status" value="3"/>
</dbReference>
<dbReference type="PANTHER" id="PTHR42643">
    <property type="entry name" value="IONOTROPIC RECEPTOR 20A-RELATED"/>
    <property type="match status" value="1"/>
</dbReference>
<evidence type="ECO:0000256" key="10">
    <source>
        <dbReference type="ARBA" id="ARBA00023180"/>
    </source>
</evidence>
<feature type="coiled-coil region" evidence="13">
    <location>
        <begin position="297"/>
        <end position="324"/>
    </location>
</feature>
<gene>
    <name evidence="16" type="ORF">DERP_007120</name>
</gene>
<evidence type="ECO:0000259" key="15">
    <source>
        <dbReference type="SMART" id="SM00918"/>
    </source>
</evidence>
<comment type="caution">
    <text evidence="16">The sequence shown here is derived from an EMBL/GenBank/DDBJ whole genome shotgun (WGS) entry which is preliminary data.</text>
</comment>
<keyword evidence="5 14" id="KW-0812">Transmembrane</keyword>
<evidence type="ECO:0000256" key="1">
    <source>
        <dbReference type="ARBA" id="ARBA00004651"/>
    </source>
</evidence>
<evidence type="ECO:0000256" key="12">
    <source>
        <dbReference type="ARBA" id="ARBA00023303"/>
    </source>
</evidence>
<dbReference type="EMBL" id="NJHN03000012">
    <property type="protein sequence ID" value="KAH9426180.1"/>
    <property type="molecule type" value="Genomic_DNA"/>
</dbReference>
<evidence type="ECO:0000256" key="11">
    <source>
        <dbReference type="ARBA" id="ARBA00023286"/>
    </source>
</evidence>
<comment type="similarity">
    <text evidence="2">Belongs to the glutamate-gated ion channel (TC 1.A.10.1) family.</text>
</comment>
<feature type="transmembrane region" description="Helical" evidence="14">
    <location>
        <begin position="668"/>
        <end position="686"/>
    </location>
</feature>
<proteinExistence type="inferred from homology"/>
<dbReference type="Pfam" id="PF10613">
    <property type="entry name" value="Lig_chan-Glu_bd"/>
    <property type="match status" value="3"/>
</dbReference>
<feature type="transmembrane region" description="Helical" evidence="14">
    <location>
        <begin position="1324"/>
        <end position="1354"/>
    </location>
</feature>
<evidence type="ECO:0000313" key="16">
    <source>
        <dbReference type="EMBL" id="KAH9426180.1"/>
    </source>
</evidence>
<feature type="transmembrane region" description="Helical" evidence="14">
    <location>
        <begin position="1034"/>
        <end position="1057"/>
    </location>
</feature>
<comment type="subcellular location">
    <subcellularLocation>
        <location evidence="1">Cell membrane</location>
        <topology evidence="1">Multi-pass membrane protein</topology>
    </subcellularLocation>
</comment>
<keyword evidence="11" id="KW-1071">Ligand-gated ion channel</keyword>
<feature type="transmembrane region" description="Helical" evidence="14">
    <location>
        <begin position="602"/>
        <end position="620"/>
    </location>
</feature>
<keyword evidence="6 14" id="KW-1133">Transmembrane helix</keyword>
<dbReference type="InterPro" id="IPR019594">
    <property type="entry name" value="Glu/Gly-bd"/>
</dbReference>
<feature type="transmembrane region" description="Helical" evidence="14">
    <location>
        <begin position="434"/>
        <end position="453"/>
    </location>
</feature>
<evidence type="ECO:0000313" key="17">
    <source>
        <dbReference type="Proteomes" id="UP000887458"/>
    </source>
</evidence>
<dbReference type="InterPro" id="IPR052192">
    <property type="entry name" value="Insect_Ionotropic_Sensory_Rcpt"/>
</dbReference>
<evidence type="ECO:0000256" key="4">
    <source>
        <dbReference type="ARBA" id="ARBA00022475"/>
    </source>
</evidence>
<keyword evidence="8 14" id="KW-0472">Membrane</keyword>
<keyword evidence="10" id="KW-0325">Glycoprotein</keyword>
<keyword evidence="3" id="KW-0813">Transport</keyword>
<reference evidence="16 17" key="1">
    <citation type="journal article" date="2018" name="J. Allergy Clin. Immunol.">
        <title>High-quality assembly of Dermatophagoides pteronyssinus genome and transcriptome reveals a wide range of novel allergens.</title>
        <authorList>
            <person name="Liu X.Y."/>
            <person name="Yang K.Y."/>
            <person name="Wang M.Q."/>
            <person name="Kwok J.S."/>
            <person name="Zeng X."/>
            <person name="Yang Z."/>
            <person name="Xiao X.J."/>
            <person name="Lau C.P."/>
            <person name="Li Y."/>
            <person name="Huang Z.M."/>
            <person name="Ba J.G."/>
            <person name="Yim A.K."/>
            <person name="Ouyang C.Y."/>
            <person name="Ngai S.M."/>
            <person name="Chan T.F."/>
            <person name="Leung E.L."/>
            <person name="Liu L."/>
            <person name="Liu Z.G."/>
            <person name="Tsui S.K."/>
        </authorList>
    </citation>
    <scope>NUCLEOTIDE SEQUENCE [LARGE SCALE GENOMIC DNA]</scope>
    <source>
        <strain evidence="16">Derp</strain>
    </source>
</reference>
<reference evidence="16 17" key="2">
    <citation type="journal article" date="2022" name="Mol. Biol. Evol.">
        <title>Comparative Genomics Reveals Insights into the Divergent Evolution of Astigmatic Mites and Household Pest Adaptations.</title>
        <authorList>
            <person name="Xiong Q."/>
            <person name="Wan A.T."/>
            <person name="Liu X."/>
            <person name="Fung C.S."/>
            <person name="Xiao X."/>
            <person name="Malainual N."/>
            <person name="Hou J."/>
            <person name="Wang L."/>
            <person name="Wang M."/>
            <person name="Yang K.Y."/>
            <person name="Cui Y."/>
            <person name="Leung E.L."/>
            <person name="Nong W."/>
            <person name="Shin S.K."/>
            <person name="Au S.W."/>
            <person name="Jeong K.Y."/>
            <person name="Chew F.T."/>
            <person name="Hui J.H."/>
            <person name="Leung T.F."/>
            <person name="Tungtrongchitr A."/>
            <person name="Zhong N."/>
            <person name="Liu Z."/>
            <person name="Tsui S.K."/>
        </authorList>
    </citation>
    <scope>NUCLEOTIDE SEQUENCE [LARGE SCALE GENOMIC DNA]</scope>
    <source>
        <strain evidence="16">Derp</strain>
    </source>
</reference>
<evidence type="ECO:0000256" key="13">
    <source>
        <dbReference type="SAM" id="Coils"/>
    </source>
</evidence>
<name>A0ABQ8JUP0_DERPT</name>
<evidence type="ECO:0000256" key="9">
    <source>
        <dbReference type="ARBA" id="ARBA00023170"/>
    </source>
</evidence>
<evidence type="ECO:0000256" key="6">
    <source>
        <dbReference type="ARBA" id="ARBA00022989"/>
    </source>
</evidence>
<keyword evidence="13" id="KW-0175">Coiled coil</keyword>
<dbReference type="Gene3D" id="3.40.190.10">
    <property type="entry name" value="Periplasmic binding protein-like II"/>
    <property type="match status" value="3"/>
</dbReference>
<evidence type="ECO:0000256" key="7">
    <source>
        <dbReference type="ARBA" id="ARBA00023065"/>
    </source>
</evidence>
<keyword evidence="12" id="KW-0407">Ion channel</keyword>
<dbReference type="InterPro" id="IPR001320">
    <property type="entry name" value="Iontro_rcpt_C"/>
</dbReference>
<accession>A0ABQ8JUP0</accession>
<dbReference type="SUPFAM" id="SSF53850">
    <property type="entry name" value="Periplasmic binding protein-like II"/>
    <property type="match status" value="3"/>
</dbReference>
<protein>
    <recommendedName>
        <fullName evidence="15">Ionotropic glutamate receptor L-glutamate and glycine-binding domain-containing protein</fullName>
    </recommendedName>
</protein>
<dbReference type="Proteomes" id="UP000887458">
    <property type="component" value="Unassembled WGS sequence"/>
</dbReference>
<sequence>MQRFSLTNKTFTIGINQYPPFIRIDVDGSTILGGFEIKILYLLRDYFNFSTKFINTHDNYGKLLTNGTWTGMFGNLTTNQMDLSISGAVISDERIRNNISFLHPHWQEQYTFATLPPRLVRSHNIDIFLRPFEMNVWLTLFIMLILLNLINIFVSYYFRKNNIQQIKQDHHHKHHLPWSFSIRLLLNQSYHWSYWNRMAISMKFILITWSFAILILNQHYVSFLFAFISLSPTMPAIDSIEKLEKECLKKNVEIFVDSGSFMSSALKRTKDPITKNIYQCLTGISNERGIIPPQMLYDDYTSNYNELNQQKQEHQKVMKRRSKKRWKQYAYINSKSRLTYALLILGPGSIYIPALNDDFRTTLLLTHVAIPTSPSFRPYRHSFERVIKIIRSSGILMYLINKEITAARLYNRTIIKFQFVEQNKKFDELNIENLANIFFIFSIGNLLSILIFIESQNNTMRLNLLGKNFRIGINYYSPFTAIELNQTSLSTKSWQTNGIEIEIINTMANYFNFSYKLINYNGIYGDPIDNNYINGTWRGIVAGLIANQIDFGIGGITEKYERHKVIKFLYPHWIDRLTYATTMPENEQQQYLDRFFRPFHPIVWLMLIMVFISFIIFKWFDDNLSIMLSNQKQNDFIWSIIFRTLLRQPLPSMMITNKQQQQQKSKKFIFIIWLLATIILTSAYSGCLLSNIAIPKLNYIDSIWKLIDSMHTGKLLMIGTDNEFNFLKGFLEKRLAENPHMKHYNVSTMIKNHRQSLRTLIDESTKFSQHNHNDDDEDDYDYNHYNRRQLAILLSNERANLIRISIGYGLFYLPPNNPLTTINQNIISIAINNHLHDQYHRNFNQLIQRIITTGLQQFWGLRFALYSKQFYRTLHGQSSMTTTSTTIIIIGSFIKTINTTTTTTTMKIDLQQRKFRIGVNYDPPYSAISVNNKVPNGFEDEMFRILAKYFNFTYDLIDFNGEYGFQDDNGNWDGLIGGLINDSIDLAYSGISLNAERNKMVDYFYPHWYDQLTFLTNIIGTKQNMDKFLRPFNITIWITLILSFGLFFLFDLVYNILMKPTIKYREERLFWIILREFFQQPYQWYNRLNLAKKIITISWSAAILVLTGYYSGCLLSELTIPDSDQIANIWEFWEKFHSGQTIMVGSRNLNNLFKEKFIAIYNESITNWNDNIVELNNLKGRYDFLIGRKSYDNQLINKHEQQQIVTLSTKTTVDFQEIILGKNLFYSPTIEMDTIIQTIFVAIPINRKTFKHNQQNEFNLVLSQFSQCGLLDYWINQFWHKTRIDKANQQRQIKEKFENDYDHNDDQLSKRTIQMNMEHMKIVFNIYLIFLLQTFFIFIIELIIFNIEIIYRFYSSLLSLYH</sequence>
<feature type="domain" description="Ionotropic glutamate receptor L-glutamate and glycine-binding" evidence="15">
    <location>
        <begin position="924"/>
        <end position="981"/>
    </location>
</feature>
<evidence type="ECO:0000256" key="3">
    <source>
        <dbReference type="ARBA" id="ARBA00022448"/>
    </source>
</evidence>
<evidence type="ECO:0000256" key="5">
    <source>
        <dbReference type="ARBA" id="ARBA00022692"/>
    </source>
</evidence>
<keyword evidence="4" id="KW-1003">Cell membrane</keyword>
<evidence type="ECO:0000256" key="2">
    <source>
        <dbReference type="ARBA" id="ARBA00008685"/>
    </source>
</evidence>
<keyword evidence="7" id="KW-0406">Ion transport</keyword>
<keyword evidence="9" id="KW-0675">Receptor</keyword>
<keyword evidence="17" id="KW-1185">Reference proteome</keyword>
<feature type="transmembrane region" description="Helical" evidence="14">
    <location>
        <begin position="136"/>
        <end position="158"/>
    </location>
</feature>
<feature type="transmembrane region" description="Helical" evidence="14">
    <location>
        <begin position="204"/>
        <end position="228"/>
    </location>
</feature>
<evidence type="ECO:0000256" key="14">
    <source>
        <dbReference type="SAM" id="Phobius"/>
    </source>
</evidence>
<feature type="domain" description="Ionotropic glutamate receptor L-glutamate and glycine-binding" evidence="15">
    <location>
        <begin position="20"/>
        <end position="78"/>
    </location>
</feature>
<dbReference type="PANTHER" id="PTHR42643:SF30">
    <property type="entry name" value="IONOTROPIC RECEPTOR 40A-RELATED"/>
    <property type="match status" value="1"/>
</dbReference>